<keyword evidence="1" id="KW-1133">Transmembrane helix</keyword>
<keyword evidence="3" id="KW-1185">Reference proteome</keyword>
<sequence>MSNMLDAVEHPSSTGEEIVYRDYKPPSRDAIHLPKHVIYLFMAAVIVVAVAYAIVGHLIKDLFHDFADWILGPNPDQDDWHYEITDEEIVDRVEETELAIKEDKMDDINVMVDVPKICVISSQRNSFAIT</sequence>
<gene>
    <name evidence="2" type="ORF">chiPu_0003703</name>
</gene>
<name>A0A401S4H3_CHIPU</name>
<organism evidence="2 3">
    <name type="scientific">Chiloscyllium punctatum</name>
    <name type="common">Brownbanded bambooshark</name>
    <name type="synonym">Hemiscyllium punctatum</name>
    <dbReference type="NCBI Taxonomy" id="137246"/>
    <lineage>
        <taxon>Eukaryota</taxon>
        <taxon>Metazoa</taxon>
        <taxon>Chordata</taxon>
        <taxon>Craniata</taxon>
        <taxon>Vertebrata</taxon>
        <taxon>Chondrichthyes</taxon>
        <taxon>Elasmobranchii</taxon>
        <taxon>Galeomorphii</taxon>
        <taxon>Galeoidea</taxon>
        <taxon>Orectolobiformes</taxon>
        <taxon>Hemiscylliidae</taxon>
        <taxon>Chiloscyllium</taxon>
    </lineage>
</organism>
<accession>A0A401S4H3</accession>
<evidence type="ECO:0000256" key="1">
    <source>
        <dbReference type="SAM" id="Phobius"/>
    </source>
</evidence>
<reference evidence="2 3" key="1">
    <citation type="journal article" date="2018" name="Nat. Ecol. Evol.">
        <title>Shark genomes provide insights into elasmobranch evolution and the origin of vertebrates.</title>
        <authorList>
            <person name="Hara Y"/>
            <person name="Yamaguchi K"/>
            <person name="Onimaru K"/>
            <person name="Kadota M"/>
            <person name="Koyanagi M"/>
            <person name="Keeley SD"/>
            <person name="Tatsumi K"/>
            <person name="Tanaka K"/>
            <person name="Motone F"/>
            <person name="Kageyama Y"/>
            <person name="Nozu R"/>
            <person name="Adachi N"/>
            <person name="Nishimura O"/>
            <person name="Nakagawa R"/>
            <person name="Tanegashima C"/>
            <person name="Kiyatake I"/>
            <person name="Matsumoto R"/>
            <person name="Murakumo K"/>
            <person name="Nishida K"/>
            <person name="Terakita A"/>
            <person name="Kuratani S"/>
            <person name="Sato K"/>
            <person name="Hyodo S Kuraku.S."/>
        </authorList>
    </citation>
    <scope>NUCLEOTIDE SEQUENCE [LARGE SCALE GENOMIC DNA]</scope>
</reference>
<proteinExistence type="predicted"/>
<protein>
    <submittedName>
        <fullName evidence="2">Uncharacterized protein</fullName>
    </submittedName>
</protein>
<dbReference type="EMBL" id="BEZZ01000081">
    <property type="protein sequence ID" value="GCC25294.1"/>
    <property type="molecule type" value="Genomic_DNA"/>
</dbReference>
<keyword evidence="1" id="KW-0472">Membrane</keyword>
<evidence type="ECO:0000313" key="3">
    <source>
        <dbReference type="Proteomes" id="UP000287033"/>
    </source>
</evidence>
<keyword evidence="1" id="KW-0812">Transmembrane</keyword>
<dbReference type="AlphaFoldDB" id="A0A401S4H3"/>
<feature type="transmembrane region" description="Helical" evidence="1">
    <location>
        <begin position="36"/>
        <end position="55"/>
    </location>
</feature>
<comment type="caution">
    <text evidence="2">The sequence shown here is derived from an EMBL/GenBank/DDBJ whole genome shotgun (WGS) entry which is preliminary data.</text>
</comment>
<dbReference type="Proteomes" id="UP000287033">
    <property type="component" value="Unassembled WGS sequence"/>
</dbReference>
<dbReference type="OMA" id="DWHYEIT"/>
<dbReference type="STRING" id="137246.A0A401S4H3"/>
<dbReference type="OrthoDB" id="8848457at2759"/>
<evidence type="ECO:0000313" key="2">
    <source>
        <dbReference type="EMBL" id="GCC25294.1"/>
    </source>
</evidence>